<dbReference type="SUPFAM" id="SSF55729">
    <property type="entry name" value="Acyl-CoA N-acyltransferases (Nat)"/>
    <property type="match status" value="1"/>
</dbReference>
<protein>
    <submittedName>
        <fullName evidence="2">GCN5-related N-acetyltransferase</fullName>
    </submittedName>
</protein>
<dbReference type="Pfam" id="PF00583">
    <property type="entry name" value="Acetyltransf_1"/>
    <property type="match status" value="1"/>
</dbReference>
<evidence type="ECO:0000313" key="3">
    <source>
        <dbReference type="Proteomes" id="UP000006640"/>
    </source>
</evidence>
<dbReference type="CDD" id="cd04301">
    <property type="entry name" value="NAT_SF"/>
    <property type="match status" value="1"/>
</dbReference>
<dbReference type="Proteomes" id="UP000006640">
    <property type="component" value="Chromosome"/>
</dbReference>
<dbReference type="eggNOG" id="COG3393">
    <property type="taxonomic scope" value="Bacteria"/>
</dbReference>
<proteinExistence type="predicted"/>
<dbReference type="PANTHER" id="PTHR43072">
    <property type="entry name" value="N-ACETYLTRANSFERASE"/>
    <property type="match status" value="1"/>
</dbReference>
<dbReference type="Pfam" id="PF13312">
    <property type="entry name" value="DUF4081"/>
    <property type="match status" value="1"/>
</dbReference>
<dbReference type="InterPro" id="IPR016794">
    <property type="entry name" value="UCP21603_acetyltransf"/>
</dbReference>
<gene>
    <name evidence="2" type="ordered locus">Tbis_1043</name>
</gene>
<dbReference type="PANTHER" id="PTHR43072:SF54">
    <property type="entry name" value="GCN5-RELATED N-ACETYLTRANSFERASE"/>
    <property type="match status" value="1"/>
</dbReference>
<keyword evidence="3" id="KW-1185">Reference proteome</keyword>
<dbReference type="STRING" id="469371.Tbis_1043"/>
<dbReference type="EMBL" id="CP001874">
    <property type="protein sequence ID" value="ADG87765.1"/>
    <property type="molecule type" value="Genomic_DNA"/>
</dbReference>
<evidence type="ECO:0000259" key="1">
    <source>
        <dbReference type="PROSITE" id="PS51186"/>
    </source>
</evidence>
<dbReference type="PROSITE" id="PS51186">
    <property type="entry name" value="GNAT"/>
    <property type="match status" value="1"/>
</dbReference>
<dbReference type="Gene3D" id="3.40.630.30">
    <property type="match status" value="1"/>
</dbReference>
<dbReference type="HOGENOM" id="CLU_086566_0_0_11"/>
<dbReference type="InterPro" id="IPR016181">
    <property type="entry name" value="Acyl_CoA_acyltransferase"/>
</dbReference>
<name>D6Y7U6_THEBD</name>
<accession>D6Y7U6</accession>
<organism evidence="2 3">
    <name type="scientific">Thermobispora bispora (strain ATCC 19993 / DSM 43833 / CBS 139.67 / JCM 10125 / KCTC 9307 / NBRC 14880 / R51)</name>
    <dbReference type="NCBI Taxonomy" id="469371"/>
    <lineage>
        <taxon>Bacteria</taxon>
        <taxon>Bacillati</taxon>
        <taxon>Actinomycetota</taxon>
        <taxon>Actinomycetes</taxon>
        <taxon>Streptosporangiales</taxon>
        <taxon>Streptosporangiaceae</taxon>
        <taxon>Thermobispora</taxon>
    </lineage>
</organism>
<dbReference type="InterPro" id="IPR000182">
    <property type="entry name" value="GNAT_dom"/>
</dbReference>
<feature type="domain" description="N-acetyltransferase" evidence="1">
    <location>
        <begin position="153"/>
        <end position="294"/>
    </location>
</feature>
<sequence>MRISGRAVAYAGCVRLGISASRVLDDRDRDEVLELLDTDPITNVFVAARVRTVGLNPARLGGQMWGYGPRGRLVSLCYAGANMVPVNATPEAVQAFAERARRQGRRCSSIVGPSEAVRQLWERLEPHWGKARAIRWVQPVMATSSAPPVKPDPRVRRVRPEELPILLPACIAMFTEEIGVPPDNGDGGALYRSRVAELIRIGRSYARIDDGKVVFKAEIGAVTPHACQIQGVWVHPEMRGRGHAVAGMAAVVEEALKHFAPVVTLYVNDFNLPARAAYRKVGFKEVGTFTSVLF</sequence>
<dbReference type="InterPro" id="IPR025289">
    <property type="entry name" value="DUF4081"/>
</dbReference>
<dbReference type="KEGG" id="tbi:Tbis_1043"/>
<dbReference type="GO" id="GO:0016747">
    <property type="term" value="F:acyltransferase activity, transferring groups other than amino-acyl groups"/>
    <property type="evidence" value="ECO:0007669"/>
    <property type="project" value="InterPro"/>
</dbReference>
<evidence type="ECO:0000313" key="2">
    <source>
        <dbReference type="EMBL" id="ADG87765.1"/>
    </source>
</evidence>
<dbReference type="PIRSF" id="PIRSF021603">
    <property type="entry name" value="UCP21603_acetyltransf"/>
    <property type="match status" value="1"/>
</dbReference>
<dbReference type="AlphaFoldDB" id="D6Y7U6"/>
<reference evidence="2 3" key="1">
    <citation type="submission" date="2010-01" db="EMBL/GenBank/DDBJ databases">
        <title>The complete genome of Thermobispora bispora DSM 43833.</title>
        <authorList>
            <consortium name="US DOE Joint Genome Institute (JGI-PGF)"/>
            <person name="Lucas S."/>
            <person name="Copeland A."/>
            <person name="Lapidus A."/>
            <person name="Glavina del Rio T."/>
            <person name="Dalin E."/>
            <person name="Tice H."/>
            <person name="Bruce D."/>
            <person name="Goodwin L."/>
            <person name="Pitluck S."/>
            <person name="Kyrpides N."/>
            <person name="Mavromatis K."/>
            <person name="Ivanova N."/>
            <person name="Mikhailova N."/>
            <person name="Chertkov O."/>
            <person name="Brettin T."/>
            <person name="Detter J.C."/>
            <person name="Han C."/>
            <person name="Larimer F."/>
            <person name="Land M."/>
            <person name="Hauser L."/>
            <person name="Markowitz V."/>
            <person name="Cheng J.-F."/>
            <person name="Hugenholtz P."/>
            <person name="Woyke T."/>
            <person name="Wu D."/>
            <person name="Jando M."/>
            <person name="Schneider S."/>
            <person name="Klenk H.-P."/>
            <person name="Eisen J.A."/>
        </authorList>
    </citation>
    <scope>NUCLEOTIDE SEQUENCE [LARGE SCALE GENOMIC DNA]</scope>
    <source>
        <strain evidence="3">ATCC 19993 / DSM 43833 / CBS 139.67 / JCM 10125 / KCTC 9307 / NBRC 14880 / R51</strain>
    </source>
</reference>
<keyword evidence="2" id="KW-0808">Transferase</keyword>